<dbReference type="Proteomes" id="UP001227192">
    <property type="component" value="Unassembled WGS sequence"/>
</dbReference>
<protein>
    <submittedName>
        <fullName evidence="1">Uncharacterized protein</fullName>
    </submittedName>
</protein>
<gene>
    <name evidence="1" type="ORF">VN97_g1496</name>
</gene>
<name>A0AAI9TQX3_PENTH</name>
<accession>A0AAI9TQX3</accession>
<proteinExistence type="predicted"/>
<reference evidence="1" key="2">
    <citation type="journal article" date="2016" name="Fungal Biol.">
        <title>Ochratoxin A production by Penicillium thymicola.</title>
        <authorList>
            <person name="Nguyen H.D.T."/>
            <person name="McMullin D.R."/>
            <person name="Ponomareva E."/>
            <person name="Riley R."/>
            <person name="Pomraning K.R."/>
            <person name="Baker S.E."/>
            <person name="Seifert K.A."/>
        </authorList>
    </citation>
    <scope>NUCLEOTIDE SEQUENCE</scope>
    <source>
        <strain evidence="1">DAOM 180753</strain>
    </source>
</reference>
<evidence type="ECO:0000313" key="1">
    <source>
        <dbReference type="EMBL" id="KAJ9491769.1"/>
    </source>
</evidence>
<evidence type="ECO:0000313" key="2">
    <source>
        <dbReference type="Proteomes" id="UP001227192"/>
    </source>
</evidence>
<comment type="caution">
    <text evidence="1">The sequence shown here is derived from an EMBL/GenBank/DDBJ whole genome shotgun (WGS) entry which is preliminary data.</text>
</comment>
<dbReference type="EMBL" id="LACB01000025">
    <property type="protein sequence ID" value="KAJ9491769.1"/>
    <property type="molecule type" value="Genomic_DNA"/>
</dbReference>
<reference evidence="1" key="1">
    <citation type="submission" date="2015-06" db="EMBL/GenBank/DDBJ databases">
        <authorList>
            <person name="Nguyen H."/>
        </authorList>
    </citation>
    <scope>NUCLEOTIDE SEQUENCE</scope>
    <source>
        <strain evidence="1">DAOM 180753</strain>
    </source>
</reference>
<sequence>MIHTKTAVNETSTAWLYDKFLLFASSKQIRKCHTKEANPHRFLSPLPPFHSSQGFLKIHHASMDRIPN</sequence>
<organism evidence="1 2">
    <name type="scientific">Penicillium thymicola</name>
    <dbReference type="NCBI Taxonomy" id="293382"/>
    <lineage>
        <taxon>Eukaryota</taxon>
        <taxon>Fungi</taxon>
        <taxon>Dikarya</taxon>
        <taxon>Ascomycota</taxon>
        <taxon>Pezizomycotina</taxon>
        <taxon>Eurotiomycetes</taxon>
        <taxon>Eurotiomycetidae</taxon>
        <taxon>Eurotiales</taxon>
        <taxon>Aspergillaceae</taxon>
        <taxon>Penicillium</taxon>
    </lineage>
</organism>
<keyword evidence="2" id="KW-1185">Reference proteome</keyword>
<dbReference type="AlphaFoldDB" id="A0AAI9TQX3"/>